<dbReference type="Pfam" id="PF24750">
    <property type="entry name" value="b-prop_At3g26010-like"/>
    <property type="match status" value="1"/>
</dbReference>
<gene>
    <name evidence="2" type="ORF">HU200_057180</name>
</gene>
<accession>A0A835AFI9</accession>
<reference evidence="2" key="1">
    <citation type="submission" date="2020-07" db="EMBL/GenBank/DDBJ databases">
        <title>Genome sequence and genetic diversity analysis of an under-domesticated orphan crop, white fonio (Digitaria exilis).</title>
        <authorList>
            <person name="Bennetzen J.L."/>
            <person name="Chen S."/>
            <person name="Ma X."/>
            <person name="Wang X."/>
            <person name="Yssel A.E.J."/>
            <person name="Chaluvadi S.R."/>
            <person name="Johnson M."/>
            <person name="Gangashetty P."/>
            <person name="Hamidou F."/>
            <person name="Sanogo M.D."/>
            <person name="Zwaenepoel A."/>
            <person name="Wallace J."/>
            <person name="Van De Peer Y."/>
            <person name="Van Deynze A."/>
        </authorList>
    </citation>
    <scope>NUCLEOTIDE SEQUENCE</scope>
    <source>
        <tissue evidence="2">Leaves</tissue>
    </source>
</reference>
<evidence type="ECO:0000313" key="2">
    <source>
        <dbReference type="EMBL" id="KAF8661078.1"/>
    </source>
</evidence>
<organism evidence="2 3">
    <name type="scientific">Digitaria exilis</name>
    <dbReference type="NCBI Taxonomy" id="1010633"/>
    <lineage>
        <taxon>Eukaryota</taxon>
        <taxon>Viridiplantae</taxon>
        <taxon>Streptophyta</taxon>
        <taxon>Embryophyta</taxon>
        <taxon>Tracheophyta</taxon>
        <taxon>Spermatophyta</taxon>
        <taxon>Magnoliopsida</taxon>
        <taxon>Liliopsida</taxon>
        <taxon>Poales</taxon>
        <taxon>Poaceae</taxon>
        <taxon>PACMAD clade</taxon>
        <taxon>Panicoideae</taxon>
        <taxon>Panicodae</taxon>
        <taxon>Paniceae</taxon>
        <taxon>Anthephorinae</taxon>
        <taxon>Digitaria</taxon>
    </lineage>
</organism>
<proteinExistence type="predicted"/>
<feature type="domain" description="F-box protein At3g26010-like beta-propeller" evidence="1">
    <location>
        <begin position="42"/>
        <end position="281"/>
    </location>
</feature>
<sequence length="309" mass="35366">MAGGSGTKKRARRRPNPAALLTDNLLVEILARVPYRCDDDDDEFDYLVLNPATEKWVAVPVRRRWTNRVQTVRLGFDPAVSPHFYVFEFQSNFDDNDDEYGDGEGDGCVLGVKIYSSGTGAWIHKQSGWTMSILLELDFRSVFLDGVMYVIASDCVIGAVDVDGETWRVIEFPRSKDSPFYDTSLGFIDQSQRRLHFANADDVVGDKLVIYVLEDKDGEEWTLKHTVSFWHLVGRKKVDFGFLKFIVAAIHPDRNMVFFVFGHKKTLLSYDMDSGEVCIIRSLGHCESEHFFHMFPFFQRHCQMMGTSN</sequence>
<dbReference type="OrthoDB" id="1848451at2759"/>
<evidence type="ECO:0000313" key="3">
    <source>
        <dbReference type="Proteomes" id="UP000636709"/>
    </source>
</evidence>
<dbReference type="AlphaFoldDB" id="A0A835AFI9"/>
<dbReference type="PANTHER" id="PTHR35546">
    <property type="entry name" value="F-BOX PROTEIN INTERACTION DOMAIN PROTEIN-RELATED"/>
    <property type="match status" value="1"/>
</dbReference>
<keyword evidence="3" id="KW-1185">Reference proteome</keyword>
<evidence type="ECO:0000259" key="1">
    <source>
        <dbReference type="Pfam" id="PF24750"/>
    </source>
</evidence>
<dbReference type="PANTHER" id="PTHR35546:SF105">
    <property type="entry name" value="OS05G0139200 PROTEIN"/>
    <property type="match status" value="1"/>
</dbReference>
<protein>
    <recommendedName>
        <fullName evidence="1">F-box protein At3g26010-like beta-propeller domain-containing protein</fullName>
    </recommendedName>
</protein>
<dbReference type="InterPro" id="IPR055290">
    <property type="entry name" value="At3g26010-like"/>
</dbReference>
<dbReference type="Proteomes" id="UP000636709">
    <property type="component" value="Unassembled WGS sequence"/>
</dbReference>
<comment type="caution">
    <text evidence="2">The sequence shown here is derived from an EMBL/GenBank/DDBJ whole genome shotgun (WGS) entry which is preliminary data.</text>
</comment>
<name>A0A835AFI9_9POAL</name>
<dbReference type="EMBL" id="JACEFO010002416">
    <property type="protein sequence ID" value="KAF8661078.1"/>
    <property type="molecule type" value="Genomic_DNA"/>
</dbReference>
<dbReference type="InterPro" id="IPR056592">
    <property type="entry name" value="Beta-prop_At3g26010-like"/>
</dbReference>